<evidence type="ECO:0000256" key="2">
    <source>
        <dbReference type="ARBA" id="ARBA00022692"/>
    </source>
</evidence>
<accession>A0A8K0SUT0</accession>
<dbReference type="AlphaFoldDB" id="A0A8K0SUT0"/>
<dbReference type="InterPro" id="IPR052337">
    <property type="entry name" value="SAT4-like"/>
</dbReference>
<feature type="region of interest" description="Disordered" evidence="6">
    <location>
        <begin position="307"/>
        <end position="368"/>
    </location>
</feature>
<sequence length="368" mass="41169">MDMDHGEDSAPAGFDAGRRVSEAWSNRFNRMVSSTTIMLVLTTAWAVLRIVSRRMAKRKFQTEDYIYFVAQLFFYGSAACSLTLIATGPPNRATMPIKMRTMMPMRLCYAMTLFCVKLSIILIIRRIFAQSSRSVRILCWVALALTALWALYASLIEFLICTPVESAWDPTVPRTRCIDHRLAYGVIPAWDIPIELLILAIPLPSILRLQTAKVQKVALVAMFSAGFVTILFSAIYLYFTIVNFHISYMISIIHSGIALMVASSTALHHLFNRIILPWFRTVARSGIHSGAGQGLETNRQSGVALQDILGSPKPRPRTESIAESERQLAPQTQDLDGRPRSKQSRNLTPISDELRTSWTNTDISQPGG</sequence>
<feature type="transmembrane region" description="Helical" evidence="7">
    <location>
        <begin position="245"/>
        <end position="271"/>
    </location>
</feature>
<feature type="compositionally biased region" description="Basic and acidic residues" evidence="6">
    <location>
        <begin position="316"/>
        <end position="326"/>
    </location>
</feature>
<evidence type="ECO:0000256" key="1">
    <source>
        <dbReference type="ARBA" id="ARBA00004141"/>
    </source>
</evidence>
<evidence type="ECO:0000256" key="6">
    <source>
        <dbReference type="SAM" id="MobiDB-lite"/>
    </source>
</evidence>
<reference evidence="9" key="1">
    <citation type="journal article" date="2021" name="Nat. Commun.">
        <title>Genetic determinants of endophytism in the Arabidopsis root mycobiome.</title>
        <authorList>
            <person name="Mesny F."/>
            <person name="Miyauchi S."/>
            <person name="Thiergart T."/>
            <person name="Pickel B."/>
            <person name="Atanasova L."/>
            <person name="Karlsson M."/>
            <person name="Huettel B."/>
            <person name="Barry K.W."/>
            <person name="Haridas S."/>
            <person name="Chen C."/>
            <person name="Bauer D."/>
            <person name="Andreopoulos W."/>
            <person name="Pangilinan J."/>
            <person name="LaButti K."/>
            <person name="Riley R."/>
            <person name="Lipzen A."/>
            <person name="Clum A."/>
            <person name="Drula E."/>
            <person name="Henrissat B."/>
            <person name="Kohler A."/>
            <person name="Grigoriev I.V."/>
            <person name="Martin F.M."/>
            <person name="Hacquard S."/>
        </authorList>
    </citation>
    <scope>NUCLEOTIDE SEQUENCE</scope>
    <source>
        <strain evidence="9">MPI-CAGE-CH-0235</strain>
    </source>
</reference>
<evidence type="ECO:0000256" key="4">
    <source>
        <dbReference type="ARBA" id="ARBA00023136"/>
    </source>
</evidence>
<evidence type="ECO:0000313" key="10">
    <source>
        <dbReference type="Proteomes" id="UP000813444"/>
    </source>
</evidence>
<feature type="transmembrane region" description="Helical" evidence="7">
    <location>
        <begin position="107"/>
        <end position="125"/>
    </location>
</feature>
<dbReference type="GO" id="GO:0016020">
    <property type="term" value="C:membrane"/>
    <property type="evidence" value="ECO:0007669"/>
    <property type="project" value="UniProtKB-SubCell"/>
</dbReference>
<dbReference type="OrthoDB" id="5421689at2759"/>
<keyword evidence="3 7" id="KW-1133">Transmembrane helix</keyword>
<keyword evidence="2 7" id="KW-0812">Transmembrane</keyword>
<feature type="transmembrane region" description="Helical" evidence="7">
    <location>
        <begin position="182"/>
        <end position="205"/>
    </location>
</feature>
<feature type="domain" description="Rhodopsin" evidence="8">
    <location>
        <begin position="48"/>
        <end position="243"/>
    </location>
</feature>
<comment type="similarity">
    <text evidence="5">Belongs to the SAT4 family.</text>
</comment>
<feature type="transmembrane region" description="Helical" evidence="7">
    <location>
        <begin position="137"/>
        <end position="160"/>
    </location>
</feature>
<feature type="transmembrane region" description="Helical" evidence="7">
    <location>
        <begin position="217"/>
        <end position="239"/>
    </location>
</feature>
<dbReference type="EMBL" id="JAGPNK010000008">
    <property type="protein sequence ID" value="KAH7316751.1"/>
    <property type="molecule type" value="Genomic_DNA"/>
</dbReference>
<feature type="compositionally biased region" description="Polar residues" evidence="6">
    <location>
        <begin position="356"/>
        <end position="368"/>
    </location>
</feature>
<dbReference type="InterPro" id="IPR049326">
    <property type="entry name" value="Rhodopsin_dom_fungi"/>
</dbReference>
<evidence type="ECO:0000259" key="8">
    <source>
        <dbReference type="Pfam" id="PF20684"/>
    </source>
</evidence>
<comment type="caution">
    <text evidence="9">The sequence shown here is derived from an EMBL/GenBank/DDBJ whole genome shotgun (WGS) entry which is preliminary data.</text>
</comment>
<proteinExistence type="inferred from homology"/>
<dbReference type="PANTHER" id="PTHR33048">
    <property type="entry name" value="PTH11-LIKE INTEGRAL MEMBRANE PROTEIN (AFU_ORTHOLOGUE AFUA_5G11245)"/>
    <property type="match status" value="1"/>
</dbReference>
<evidence type="ECO:0000313" key="9">
    <source>
        <dbReference type="EMBL" id="KAH7316751.1"/>
    </source>
</evidence>
<organism evidence="9 10">
    <name type="scientific">Stachybotrys elegans</name>
    <dbReference type="NCBI Taxonomy" id="80388"/>
    <lineage>
        <taxon>Eukaryota</taxon>
        <taxon>Fungi</taxon>
        <taxon>Dikarya</taxon>
        <taxon>Ascomycota</taxon>
        <taxon>Pezizomycotina</taxon>
        <taxon>Sordariomycetes</taxon>
        <taxon>Hypocreomycetidae</taxon>
        <taxon>Hypocreales</taxon>
        <taxon>Stachybotryaceae</taxon>
        <taxon>Stachybotrys</taxon>
    </lineage>
</organism>
<keyword evidence="10" id="KW-1185">Reference proteome</keyword>
<evidence type="ECO:0000256" key="5">
    <source>
        <dbReference type="ARBA" id="ARBA00038359"/>
    </source>
</evidence>
<feature type="transmembrane region" description="Helical" evidence="7">
    <location>
        <begin position="64"/>
        <end position="87"/>
    </location>
</feature>
<dbReference type="PANTHER" id="PTHR33048:SF47">
    <property type="entry name" value="INTEGRAL MEMBRANE PROTEIN-RELATED"/>
    <property type="match status" value="1"/>
</dbReference>
<evidence type="ECO:0000256" key="7">
    <source>
        <dbReference type="SAM" id="Phobius"/>
    </source>
</evidence>
<keyword evidence="4 7" id="KW-0472">Membrane</keyword>
<dbReference type="Proteomes" id="UP000813444">
    <property type="component" value="Unassembled WGS sequence"/>
</dbReference>
<name>A0A8K0SUT0_9HYPO</name>
<feature type="transmembrane region" description="Helical" evidence="7">
    <location>
        <begin position="31"/>
        <end position="52"/>
    </location>
</feature>
<gene>
    <name evidence="9" type="ORF">B0I35DRAFT_479569</name>
</gene>
<evidence type="ECO:0000256" key="3">
    <source>
        <dbReference type="ARBA" id="ARBA00022989"/>
    </source>
</evidence>
<comment type="subcellular location">
    <subcellularLocation>
        <location evidence="1">Membrane</location>
        <topology evidence="1">Multi-pass membrane protein</topology>
    </subcellularLocation>
</comment>
<protein>
    <recommendedName>
        <fullName evidence="8">Rhodopsin domain-containing protein</fullName>
    </recommendedName>
</protein>
<dbReference type="Pfam" id="PF20684">
    <property type="entry name" value="Fung_rhodopsin"/>
    <property type="match status" value="1"/>
</dbReference>